<gene>
    <name evidence="3" type="ORF">SAMN06265784_10429</name>
</gene>
<dbReference type="EMBL" id="FXAT01000004">
    <property type="protein sequence ID" value="SMG42035.1"/>
    <property type="molecule type" value="Genomic_DNA"/>
</dbReference>
<dbReference type="OrthoDB" id="8524220at2"/>
<dbReference type="Pfam" id="PF00378">
    <property type="entry name" value="ECH_1"/>
    <property type="match status" value="1"/>
</dbReference>
<evidence type="ECO:0000256" key="2">
    <source>
        <dbReference type="RuleBase" id="RU003707"/>
    </source>
</evidence>
<dbReference type="GO" id="GO:0003824">
    <property type="term" value="F:catalytic activity"/>
    <property type="evidence" value="ECO:0007669"/>
    <property type="project" value="InterPro"/>
</dbReference>
<dbReference type="PANTHER" id="PTHR11941">
    <property type="entry name" value="ENOYL-COA HYDRATASE-RELATED"/>
    <property type="match status" value="1"/>
</dbReference>
<dbReference type="RefSeq" id="WP_085483606.1">
    <property type="nucleotide sequence ID" value="NZ_FXAT01000004.1"/>
</dbReference>
<dbReference type="InterPro" id="IPR018376">
    <property type="entry name" value="Enoyl-CoA_hyd/isom_CS"/>
</dbReference>
<comment type="similarity">
    <text evidence="1 2">Belongs to the enoyl-CoA hydratase/isomerase family.</text>
</comment>
<protein>
    <submittedName>
        <fullName evidence="3">Short chain enoyl-CoA hydratase /Enoyl-CoA hydratase</fullName>
    </submittedName>
</protein>
<accession>A0A1X7KKS0</accession>
<evidence type="ECO:0000313" key="3">
    <source>
        <dbReference type="EMBL" id="SMG42035.1"/>
    </source>
</evidence>
<dbReference type="Proteomes" id="UP000193228">
    <property type="component" value="Unassembled WGS sequence"/>
</dbReference>
<dbReference type="InterPro" id="IPR029045">
    <property type="entry name" value="ClpP/crotonase-like_dom_sf"/>
</dbReference>
<keyword evidence="4" id="KW-1185">Reference proteome</keyword>
<sequence>MPSIDHAMHDGTLVLTIDNPAKRNAFTYGMTQALGAHLEAAERDPVVKCVVITGTGDVAFSSGHDLNEMLAHQEHASDPSLNEPFLLPARMRTPTIAAINGFSLAAGFILALNCDFRVCASNARFAAPGARIGLLPIGGQLSRLPALMPHAIAHELLVTCRDMHADEAYRVGFANRLVEPGGALDAALDMAAGITRQSTGVVREVKAGLELLLSDGAAAAGDHEWRMSAELQQAPDAVEGVRAFLEKRAPNFQ</sequence>
<organism evidence="3 4">
    <name type="scientific">Paraburkholderia susongensis</name>
    <dbReference type="NCBI Taxonomy" id="1515439"/>
    <lineage>
        <taxon>Bacteria</taxon>
        <taxon>Pseudomonadati</taxon>
        <taxon>Pseudomonadota</taxon>
        <taxon>Betaproteobacteria</taxon>
        <taxon>Burkholderiales</taxon>
        <taxon>Burkholderiaceae</taxon>
        <taxon>Paraburkholderia</taxon>
    </lineage>
</organism>
<dbReference type="Gene3D" id="3.90.226.10">
    <property type="entry name" value="2-enoyl-CoA Hydratase, Chain A, domain 1"/>
    <property type="match status" value="1"/>
</dbReference>
<dbReference type="STRING" id="1515439.SAMN06265784_10429"/>
<dbReference type="GO" id="GO:0006635">
    <property type="term" value="P:fatty acid beta-oxidation"/>
    <property type="evidence" value="ECO:0007669"/>
    <property type="project" value="TreeGrafter"/>
</dbReference>
<dbReference type="InterPro" id="IPR001753">
    <property type="entry name" value="Enoyl-CoA_hydra/iso"/>
</dbReference>
<proteinExistence type="inferred from homology"/>
<name>A0A1X7KKS0_9BURK</name>
<dbReference type="PROSITE" id="PS00166">
    <property type="entry name" value="ENOYL_COA_HYDRATASE"/>
    <property type="match status" value="1"/>
</dbReference>
<dbReference type="SUPFAM" id="SSF52096">
    <property type="entry name" value="ClpP/crotonase"/>
    <property type="match status" value="1"/>
</dbReference>
<dbReference type="AlphaFoldDB" id="A0A1X7KKS0"/>
<dbReference type="CDD" id="cd06558">
    <property type="entry name" value="crotonase-like"/>
    <property type="match status" value="1"/>
</dbReference>
<dbReference type="PANTHER" id="PTHR11941:SF54">
    <property type="entry name" value="ENOYL-COA HYDRATASE, MITOCHONDRIAL"/>
    <property type="match status" value="1"/>
</dbReference>
<evidence type="ECO:0000313" key="4">
    <source>
        <dbReference type="Proteomes" id="UP000193228"/>
    </source>
</evidence>
<reference evidence="4" key="1">
    <citation type="submission" date="2017-04" db="EMBL/GenBank/DDBJ databases">
        <authorList>
            <person name="Varghese N."/>
            <person name="Submissions S."/>
        </authorList>
    </citation>
    <scope>NUCLEOTIDE SEQUENCE [LARGE SCALE GENOMIC DNA]</scope>
    <source>
        <strain evidence="4">LMG 29540</strain>
    </source>
</reference>
<evidence type="ECO:0000256" key="1">
    <source>
        <dbReference type="ARBA" id="ARBA00005254"/>
    </source>
</evidence>